<comment type="caution">
    <text evidence="2">The sequence shown here is derived from an EMBL/GenBank/DDBJ whole genome shotgun (WGS) entry which is preliminary data.</text>
</comment>
<protein>
    <submittedName>
        <fullName evidence="2">Uncharacterized protein</fullName>
    </submittedName>
</protein>
<keyword evidence="1" id="KW-1133">Transmembrane helix</keyword>
<dbReference type="EMBL" id="VIGI01000012">
    <property type="protein sequence ID" value="KAB8292992.1"/>
    <property type="molecule type" value="Genomic_DNA"/>
</dbReference>
<reference evidence="2 3" key="1">
    <citation type="submission" date="2019-06" db="EMBL/GenBank/DDBJ databases">
        <title>Genome Sequence of the Brown Rot Fungal Pathogen Monilinia laxa.</title>
        <authorList>
            <person name="De Miccolis Angelini R.M."/>
            <person name="Landi L."/>
            <person name="Abate D."/>
            <person name="Pollastro S."/>
            <person name="Romanazzi G."/>
            <person name="Faretra F."/>
        </authorList>
    </citation>
    <scope>NUCLEOTIDE SEQUENCE [LARGE SCALE GENOMIC DNA]</scope>
    <source>
        <strain evidence="2 3">Mlax316</strain>
    </source>
</reference>
<accession>A0A5N6JUF0</accession>
<dbReference type="Proteomes" id="UP000326757">
    <property type="component" value="Unassembled WGS sequence"/>
</dbReference>
<name>A0A5N6JUF0_MONLA</name>
<organism evidence="2 3">
    <name type="scientific">Monilinia laxa</name>
    <name type="common">Brown rot fungus</name>
    <name type="synonym">Sclerotinia laxa</name>
    <dbReference type="NCBI Taxonomy" id="61186"/>
    <lineage>
        <taxon>Eukaryota</taxon>
        <taxon>Fungi</taxon>
        <taxon>Dikarya</taxon>
        <taxon>Ascomycota</taxon>
        <taxon>Pezizomycotina</taxon>
        <taxon>Leotiomycetes</taxon>
        <taxon>Helotiales</taxon>
        <taxon>Sclerotiniaceae</taxon>
        <taxon>Monilinia</taxon>
    </lineage>
</organism>
<evidence type="ECO:0000313" key="2">
    <source>
        <dbReference type="EMBL" id="KAB8292992.1"/>
    </source>
</evidence>
<keyword evidence="1" id="KW-0472">Membrane</keyword>
<proteinExistence type="predicted"/>
<keyword evidence="3" id="KW-1185">Reference proteome</keyword>
<sequence>MMQYGMIGFILHFWFAMGFDSFVVFCVVWLFGVVFGGYLDSGLATDYRLPISMAPQHNGYLDRYRS</sequence>
<evidence type="ECO:0000313" key="3">
    <source>
        <dbReference type="Proteomes" id="UP000326757"/>
    </source>
</evidence>
<evidence type="ECO:0000256" key="1">
    <source>
        <dbReference type="SAM" id="Phobius"/>
    </source>
</evidence>
<gene>
    <name evidence="2" type="ORF">EYC80_007355</name>
</gene>
<keyword evidence="1" id="KW-0812">Transmembrane</keyword>
<dbReference type="AlphaFoldDB" id="A0A5N6JUF0"/>
<feature type="transmembrane region" description="Helical" evidence="1">
    <location>
        <begin position="12"/>
        <end position="39"/>
    </location>
</feature>